<accession>I3RZT2</accession>
<evidence type="ECO:0000313" key="1">
    <source>
        <dbReference type="EMBL" id="AFK33524.1"/>
    </source>
</evidence>
<dbReference type="AlphaFoldDB" id="I3RZT2"/>
<proteinExistence type="evidence at transcript level"/>
<sequence length="45" mass="5334">MGTLNWLQSWLPLTDLSPLMQLKMARKDRKDGRIVVFLGLNRRKH</sequence>
<organism evidence="1">
    <name type="scientific">Medicago truncatula</name>
    <name type="common">Barrel medic</name>
    <name type="synonym">Medicago tribuloides</name>
    <dbReference type="NCBI Taxonomy" id="3880"/>
    <lineage>
        <taxon>Eukaryota</taxon>
        <taxon>Viridiplantae</taxon>
        <taxon>Streptophyta</taxon>
        <taxon>Embryophyta</taxon>
        <taxon>Tracheophyta</taxon>
        <taxon>Spermatophyta</taxon>
        <taxon>Magnoliopsida</taxon>
        <taxon>eudicotyledons</taxon>
        <taxon>Gunneridae</taxon>
        <taxon>Pentapetalae</taxon>
        <taxon>rosids</taxon>
        <taxon>fabids</taxon>
        <taxon>Fabales</taxon>
        <taxon>Fabaceae</taxon>
        <taxon>Papilionoideae</taxon>
        <taxon>50 kb inversion clade</taxon>
        <taxon>NPAAA clade</taxon>
        <taxon>Hologalegina</taxon>
        <taxon>IRL clade</taxon>
        <taxon>Trifolieae</taxon>
        <taxon>Medicago</taxon>
    </lineage>
</organism>
<dbReference type="EMBL" id="BT133729">
    <property type="protein sequence ID" value="AFK33524.1"/>
    <property type="molecule type" value="mRNA"/>
</dbReference>
<reference evidence="1" key="1">
    <citation type="submission" date="2012-05" db="EMBL/GenBank/DDBJ databases">
        <authorList>
            <person name="Krishnakumar V."/>
            <person name="Cheung F."/>
            <person name="Xiao Y."/>
            <person name="Chan A."/>
            <person name="Moskal W.A."/>
            <person name="Town C.D."/>
        </authorList>
    </citation>
    <scope>NUCLEOTIDE SEQUENCE</scope>
</reference>
<name>I3RZT2_MEDTR</name>
<protein>
    <submittedName>
        <fullName evidence="1">Uncharacterized protein</fullName>
    </submittedName>
</protein>